<organism evidence="2 3">
    <name type="scientific">Actinomyces viscosus</name>
    <dbReference type="NCBI Taxonomy" id="1656"/>
    <lineage>
        <taxon>Bacteria</taxon>
        <taxon>Bacillati</taxon>
        <taxon>Actinomycetota</taxon>
        <taxon>Actinomycetes</taxon>
        <taxon>Actinomycetales</taxon>
        <taxon>Actinomycetaceae</taxon>
        <taxon>Actinomyces</taxon>
    </lineage>
</organism>
<feature type="compositionally biased region" description="Basic and acidic residues" evidence="1">
    <location>
        <begin position="53"/>
        <end position="65"/>
    </location>
</feature>
<dbReference type="Gene3D" id="3.30.1310.10">
    <property type="entry name" value="Nucleoid-associated protein YbaB-like domain"/>
    <property type="match status" value="1"/>
</dbReference>
<dbReference type="GO" id="GO:0003677">
    <property type="term" value="F:DNA binding"/>
    <property type="evidence" value="ECO:0007669"/>
    <property type="project" value="InterPro"/>
</dbReference>
<dbReference type="OrthoDB" id="3259426at2"/>
<accession>A0A3S4VY14</accession>
<dbReference type="Pfam" id="PF02575">
    <property type="entry name" value="YbaB_DNA_bd"/>
    <property type="match status" value="1"/>
</dbReference>
<dbReference type="Proteomes" id="UP000268658">
    <property type="component" value="Chromosome"/>
</dbReference>
<gene>
    <name evidence="2" type="ORF">NCTC10951_02078</name>
</gene>
<dbReference type="InterPro" id="IPR036894">
    <property type="entry name" value="YbaB-like_sf"/>
</dbReference>
<feature type="region of interest" description="Disordered" evidence="1">
    <location>
        <begin position="158"/>
        <end position="181"/>
    </location>
</feature>
<dbReference type="EMBL" id="LR134477">
    <property type="protein sequence ID" value="VEI17219.1"/>
    <property type="molecule type" value="Genomic_DNA"/>
</dbReference>
<dbReference type="InterPro" id="IPR004401">
    <property type="entry name" value="YbaB/EbfC"/>
</dbReference>
<proteinExistence type="predicted"/>
<feature type="compositionally biased region" description="Basic and acidic residues" evidence="1">
    <location>
        <begin position="159"/>
        <end position="172"/>
    </location>
</feature>
<dbReference type="KEGG" id="avc:NCTC10951_02078"/>
<reference evidence="2 3" key="1">
    <citation type="submission" date="2018-12" db="EMBL/GenBank/DDBJ databases">
        <authorList>
            <consortium name="Pathogen Informatics"/>
        </authorList>
    </citation>
    <scope>NUCLEOTIDE SEQUENCE [LARGE SCALE GENOMIC DNA]</scope>
    <source>
        <strain evidence="2 3">NCTC10951</strain>
    </source>
</reference>
<protein>
    <submittedName>
        <fullName evidence="2">Uncharacterized BCR, YbaB family COG0718</fullName>
    </submittedName>
</protein>
<dbReference type="AlphaFoldDB" id="A0A3S4VY14"/>
<evidence type="ECO:0000256" key="1">
    <source>
        <dbReference type="SAM" id="MobiDB-lite"/>
    </source>
</evidence>
<dbReference type="SUPFAM" id="SSF82607">
    <property type="entry name" value="YbaB-like"/>
    <property type="match status" value="1"/>
</dbReference>
<evidence type="ECO:0000313" key="3">
    <source>
        <dbReference type="Proteomes" id="UP000268658"/>
    </source>
</evidence>
<evidence type="ECO:0000313" key="2">
    <source>
        <dbReference type="EMBL" id="VEI17219.1"/>
    </source>
</evidence>
<sequence length="181" mass="19944">MSRRMGRYPPVNNLTGWGGDFCSEVLVRVGFMSDRLVEERLSQIAEQVAQAQRNHEGTERVREQADSLEVEGTSKGGEVTVVVDAAGRVRDVRFTAASQVLSPPQLSEAVMEAIDTGRREAASRIRAIVDRHIGVDTGLGRTMLEAYEQMAGPKVGVTRRAERAEQNKRRETPPGLVFPGR</sequence>
<feature type="region of interest" description="Disordered" evidence="1">
    <location>
        <begin position="51"/>
        <end position="73"/>
    </location>
</feature>
<name>A0A3S4VY14_ACTVI</name>